<feature type="compositionally biased region" description="Basic and acidic residues" evidence="1">
    <location>
        <begin position="141"/>
        <end position="151"/>
    </location>
</feature>
<protein>
    <submittedName>
        <fullName evidence="2">Uncharacterized protein</fullName>
    </submittedName>
</protein>
<proteinExistence type="predicted"/>
<feature type="compositionally biased region" description="Basic residues" evidence="1">
    <location>
        <begin position="155"/>
        <end position="170"/>
    </location>
</feature>
<gene>
    <name evidence="2" type="ORF">OAUR00152_LOCUS12778</name>
</gene>
<evidence type="ECO:0000256" key="1">
    <source>
        <dbReference type="SAM" id="MobiDB-lite"/>
    </source>
</evidence>
<sequence length="201" mass="22244">MPSSSVLITKKDDVDPVFLAKGKVLYDNNIRLITQTMSKKGLYLVQMGNMGEITDIRRNMGTSNAGRAGTFRLICRGNGTVPTFGNTDALSDTQRNVVQIMQKDFERICNVVERDSQHGLGGGKRSESLRNRFGGLPVTEGELRETGEKDVSAVAKRKSKGKQKSKRGKTKKEEEETALSFDEMLNALKKGVVPDKVDFEE</sequence>
<evidence type="ECO:0000313" key="2">
    <source>
        <dbReference type="EMBL" id="CAE2233201.1"/>
    </source>
</evidence>
<feature type="region of interest" description="Disordered" evidence="1">
    <location>
        <begin position="116"/>
        <end position="177"/>
    </location>
</feature>
<organism evidence="2">
    <name type="scientific">Odontella aurita</name>
    <dbReference type="NCBI Taxonomy" id="265563"/>
    <lineage>
        <taxon>Eukaryota</taxon>
        <taxon>Sar</taxon>
        <taxon>Stramenopiles</taxon>
        <taxon>Ochrophyta</taxon>
        <taxon>Bacillariophyta</taxon>
        <taxon>Mediophyceae</taxon>
        <taxon>Biddulphiophycidae</taxon>
        <taxon>Eupodiscales</taxon>
        <taxon>Odontellaceae</taxon>
        <taxon>Odontella</taxon>
    </lineage>
</organism>
<dbReference type="AlphaFoldDB" id="A0A7S4MNE0"/>
<reference evidence="2" key="1">
    <citation type="submission" date="2021-01" db="EMBL/GenBank/DDBJ databases">
        <authorList>
            <person name="Corre E."/>
            <person name="Pelletier E."/>
            <person name="Niang G."/>
            <person name="Scheremetjew M."/>
            <person name="Finn R."/>
            <person name="Kale V."/>
            <person name="Holt S."/>
            <person name="Cochrane G."/>
            <person name="Meng A."/>
            <person name="Brown T."/>
            <person name="Cohen L."/>
        </authorList>
    </citation>
    <scope>NUCLEOTIDE SEQUENCE</scope>
    <source>
        <strain evidence="2">Isolate 1302-5</strain>
    </source>
</reference>
<accession>A0A7S4MNE0</accession>
<name>A0A7S4MNE0_9STRA</name>
<dbReference type="EMBL" id="HBKQ01018830">
    <property type="protein sequence ID" value="CAE2233201.1"/>
    <property type="molecule type" value="Transcribed_RNA"/>
</dbReference>